<feature type="compositionally biased region" description="Polar residues" evidence="1">
    <location>
        <begin position="1"/>
        <end position="20"/>
    </location>
</feature>
<accession>A0ABC9G4D1</accession>
<evidence type="ECO:0000313" key="3">
    <source>
        <dbReference type="Proteomes" id="UP001497457"/>
    </source>
</evidence>
<evidence type="ECO:0000313" key="2">
    <source>
        <dbReference type="EMBL" id="CAL5086345.1"/>
    </source>
</evidence>
<feature type="region of interest" description="Disordered" evidence="1">
    <location>
        <begin position="237"/>
        <end position="257"/>
    </location>
</feature>
<reference evidence="3" key="1">
    <citation type="submission" date="2024-06" db="EMBL/GenBank/DDBJ databases">
        <authorList>
            <person name="Ryan C."/>
        </authorList>
    </citation>
    <scope>NUCLEOTIDE SEQUENCE [LARGE SCALE GENOMIC DNA]</scope>
</reference>
<feature type="compositionally biased region" description="Basic and acidic residues" evidence="1">
    <location>
        <begin position="21"/>
        <end position="30"/>
    </location>
</feature>
<feature type="compositionally biased region" description="Basic residues" evidence="1">
    <location>
        <begin position="130"/>
        <end position="142"/>
    </location>
</feature>
<feature type="region of interest" description="Disordered" evidence="1">
    <location>
        <begin position="192"/>
        <end position="222"/>
    </location>
</feature>
<dbReference type="AlphaFoldDB" id="A0ABC9G4D1"/>
<protein>
    <submittedName>
        <fullName evidence="2">Uncharacterized protein</fullName>
    </submittedName>
</protein>
<dbReference type="EMBL" id="OZ075118">
    <property type="protein sequence ID" value="CAL5086345.1"/>
    <property type="molecule type" value="Genomic_DNA"/>
</dbReference>
<feature type="region of interest" description="Disordered" evidence="1">
    <location>
        <begin position="130"/>
        <end position="176"/>
    </location>
</feature>
<dbReference type="Proteomes" id="UP001497457">
    <property type="component" value="Chromosome 8b"/>
</dbReference>
<feature type="region of interest" description="Disordered" evidence="1">
    <location>
        <begin position="1"/>
        <end position="30"/>
    </location>
</feature>
<sequence length="407" mass="44249">MATSSSSTPNAGPAGSSRSTVQDEPKAPVDERLLKELQAHRPYEAMDDMILAVIDQTYAALIEFLPLGAAPPEGGRTVKARQVVHPPAQYSTVPPMLLVVEASAMHCCVHVTEIDDAAAAEKCPRSVSLRKRGARSNRRTRAKSSPGWFTWREPPPATTTGGGSAPAMYGQMSPGRRDWSRDALLRRLIDGAPDHHERESLNSPSSASEPPAIRRRQPLVNRRVTVNASPGMIHLARIDTTGGDNNNEGKGGGDRWKKAVGEVRPDVSEKGLVGVLDAMRSHLDTAIRLEDGVIAMASAGGCRSRIRATDIVRVRMLLGQVRRELDLDAVMRRLSSYRWATLMTKRRRPAAEMDVDKVDAEDVLMKRLKGLHVMGNTSGSETNHGEQGNDDALQSIESIVTAKLSLD</sequence>
<keyword evidence="3" id="KW-1185">Reference proteome</keyword>
<feature type="compositionally biased region" description="Low complexity" evidence="1">
    <location>
        <begin position="239"/>
        <end position="248"/>
    </location>
</feature>
<reference evidence="2 3" key="2">
    <citation type="submission" date="2024-10" db="EMBL/GenBank/DDBJ databases">
        <authorList>
            <person name="Ryan C."/>
        </authorList>
    </citation>
    <scope>NUCLEOTIDE SEQUENCE [LARGE SCALE GENOMIC DNA]</scope>
</reference>
<evidence type="ECO:0000256" key="1">
    <source>
        <dbReference type="SAM" id="MobiDB-lite"/>
    </source>
</evidence>
<organism evidence="2 3">
    <name type="scientific">Urochloa decumbens</name>
    <dbReference type="NCBI Taxonomy" id="240449"/>
    <lineage>
        <taxon>Eukaryota</taxon>
        <taxon>Viridiplantae</taxon>
        <taxon>Streptophyta</taxon>
        <taxon>Embryophyta</taxon>
        <taxon>Tracheophyta</taxon>
        <taxon>Spermatophyta</taxon>
        <taxon>Magnoliopsida</taxon>
        <taxon>Liliopsida</taxon>
        <taxon>Poales</taxon>
        <taxon>Poaceae</taxon>
        <taxon>PACMAD clade</taxon>
        <taxon>Panicoideae</taxon>
        <taxon>Panicodae</taxon>
        <taxon>Paniceae</taxon>
        <taxon>Melinidinae</taxon>
        <taxon>Urochloa</taxon>
    </lineage>
</organism>
<name>A0ABC9G4D1_9POAL</name>
<gene>
    <name evidence="2" type="ORF">URODEC1_LOCUS111537</name>
</gene>
<proteinExistence type="predicted"/>